<dbReference type="EMBL" id="JARJCN010000115">
    <property type="protein sequence ID" value="KAJ7073405.1"/>
    <property type="molecule type" value="Genomic_DNA"/>
</dbReference>
<name>A0AAD6XIN7_9AGAR</name>
<dbReference type="AlphaFoldDB" id="A0AAD6XIN7"/>
<feature type="compositionally biased region" description="Low complexity" evidence="1">
    <location>
        <begin position="144"/>
        <end position="156"/>
    </location>
</feature>
<gene>
    <name evidence="2" type="ORF">B0H15DRAFT_62821</name>
</gene>
<organism evidence="2 3">
    <name type="scientific">Mycena belliarum</name>
    <dbReference type="NCBI Taxonomy" id="1033014"/>
    <lineage>
        <taxon>Eukaryota</taxon>
        <taxon>Fungi</taxon>
        <taxon>Dikarya</taxon>
        <taxon>Basidiomycota</taxon>
        <taxon>Agaricomycotina</taxon>
        <taxon>Agaricomycetes</taxon>
        <taxon>Agaricomycetidae</taxon>
        <taxon>Agaricales</taxon>
        <taxon>Marasmiineae</taxon>
        <taxon>Mycenaceae</taxon>
        <taxon>Mycena</taxon>
    </lineage>
</organism>
<dbReference type="Proteomes" id="UP001222325">
    <property type="component" value="Unassembled WGS sequence"/>
</dbReference>
<reference evidence="2" key="1">
    <citation type="submission" date="2023-03" db="EMBL/GenBank/DDBJ databases">
        <title>Massive genome expansion in bonnet fungi (Mycena s.s.) driven by repeated elements and novel gene families across ecological guilds.</title>
        <authorList>
            <consortium name="Lawrence Berkeley National Laboratory"/>
            <person name="Harder C.B."/>
            <person name="Miyauchi S."/>
            <person name="Viragh M."/>
            <person name="Kuo A."/>
            <person name="Thoen E."/>
            <person name="Andreopoulos B."/>
            <person name="Lu D."/>
            <person name="Skrede I."/>
            <person name="Drula E."/>
            <person name="Henrissat B."/>
            <person name="Morin E."/>
            <person name="Kohler A."/>
            <person name="Barry K."/>
            <person name="LaButti K."/>
            <person name="Morin E."/>
            <person name="Salamov A."/>
            <person name="Lipzen A."/>
            <person name="Mereny Z."/>
            <person name="Hegedus B."/>
            <person name="Baldrian P."/>
            <person name="Stursova M."/>
            <person name="Weitz H."/>
            <person name="Taylor A."/>
            <person name="Grigoriev I.V."/>
            <person name="Nagy L.G."/>
            <person name="Martin F."/>
            <person name="Kauserud H."/>
        </authorList>
    </citation>
    <scope>NUCLEOTIDE SEQUENCE</scope>
    <source>
        <strain evidence="2">CBHHK173m</strain>
    </source>
</reference>
<evidence type="ECO:0000313" key="2">
    <source>
        <dbReference type="EMBL" id="KAJ7073405.1"/>
    </source>
</evidence>
<proteinExistence type="predicted"/>
<accession>A0AAD6XIN7</accession>
<comment type="caution">
    <text evidence="2">The sequence shown here is derived from an EMBL/GenBank/DDBJ whole genome shotgun (WGS) entry which is preliminary data.</text>
</comment>
<sequence>MRVWQLVDSAKQALSKDGNLCMLSRALAAAAGRRASQAALRSNRSIRRLEVALLNDGLCRLSPESLTPRPRVIVDAERDDHDQRLPPVSVNVRTRAARECALQLSADRPRASSAPAHGLLRRLPSARNPSGRRGSKKEEWTRMRAASSISAPRAPSVHFARPFRPTGLPTSVTHWQRLPHAGVEERAAFLASGPRALSLSSPA</sequence>
<keyword evidence="3" id="KW-1185">Reference proteome</keyword>
<feature type="region of interest" description="Disordered" evidence="1">
    <location>
        <begin position="122"/>
        <end position="163"/>
    </location>
</feature>
<protein>
    <submittedName>
        <fullName evidence="2">Uncharacterized protein</fullName>
    </submittedName>
</protein>
<evidence type="ECO:0000313" key="3">
    <source>
        <dbReference type="Proteomes" id="UP001222325"/>
    </source>
</evidence>
<evidence type="ECO:0000256" key="1">
    <source>
        <dbReference type="SAM" id="MobiDB-lite"/>
    </source>
</evidence>